<protein>
    <submittedName>
        <fullName evidence="1">Uncharacterized protein</fullName>
    </submittedName>
</protein>
<proteinExistence type="predicted"/>
<accession>A0A0E9RM80</accession>
<organism evidence="1">
    <name type="scientific">Anguilla anguilla</name>
    <name type="common">European freshwater eel</name>
    <name type="synonym">Muraena anguilla</name>
    <dbReference type="NCBI Taxonomy" id="7936"/>
    <lineage>
        <taxon>Eukaryota</taxon>
        <taxon>Metazoa</taxon>
        <taxon>Chordata</taxon>
        <taxon>Craniata</taxon>
        <taxon>Vertebrata</taxon>
        <taxon>Euteleostomi</taxon>
        <taxon>Actinopterygii</taxon>
        <taxon>Neopterygii</taxon>
        <taxon>Teleostei</taxon>
        <taxon>Anguilliformes</taxon>
        <taxon>Anguillidae</taxon>
        <taxon>Anguilla</taxon>
    </lineage>
</organism>
<evidence type="ECO:0000313" key="1">
    <source>
        <dbReference type="EMBL" id="JAH30204.1"/>
    </source>
</evidence>
<reference evidence="1" key="2">
    <citation type="journal article" date="2015" name="Fish Shellfish Immunol.">
        <title>Early steps in the European eel (Anguilla anguilla)-Vibrio vulnificus interaction in the gills: Role of the RtxA13 toxin.</title>
        <authorList>
            <person name="Callol A."/>
            <person name="Pajuelo D."/>
            <person name="Ebbesson L."/>
            <person name="Teles M."/>
            <person name="MacKenzie S."/>
            <person name="Amaro C."/>
        </authorList>
    </citation>
    <scope>NUCLEOTIDE SEQUENCE</scope>
</reference>
<reference evidence="1" key="1">
    <citation type="submission" date="2014-11" db="EMBL/GenBank/DDBJ databases">
        <authorList>
            <person name="Amaro Gonzalez C."/>
        </authorList>
    </citation>
    <scope>NUCLEOTIDE SEQUENCE</scope>
</reference>
<name>A0A0E9RM80_ANGAN</name>
<sequence length="19" mass="2292">MRSVQLYCHCQLNVSSFYI</sequence>
<dbReference type="AlphaFoldDB" id="A0A0E9RM80"/>
<dbReference type="EMBL" id="GBXM01078373">
    <property type="protein sequence ID" value="JAH30204.1"/>
    <property type="molecule type" value="Transcribed_RNA"/>
</dbReference>